<evidence type="ECO:0000259" key="3">
    <source>
        <dbReference type="SMART" id="SM00479"/>
    </source>
</evidence>
<dbReference type="STRING" id="388950.GCA_001611675_03200"/>
<protein>
    <submittedName>
        <fullName evidence="4">DNA polymerase-3 subunit epsilon</fullName>
    </submittedName>
</protein>
<dbReference type="AlphaFoldDB" id="A0A1I7KTQ3"/>
<evidence type="ECO:0000313" key="4">
    <source>
        <dbReference type="EMBL" id="SFV00795.1"/>
    </source>
</evidence>
<name>A0A1I7KTQ3_9BACT</name>
<sequence>MTLFKGLNELYEKERFLFAVSFKGLCLSFGMDFVTIDFETATPQRDSPCEIGLTVVRGHQIVETKSWLIKPQYYPHFNSFNVAVHGITPADVRNQPDFRELWPSIKPYLEGQFMIAHNASFDFSVLRKTLATYNIPLPQTRFACSLKFSKSIWQGLPKYDLKSLCNMHRIDFLHHRAASDAHACAALTLKALAHTGTRAEEEFTLKMLTKITHLS</sequence>
<dbReference type="GO" id="GO:0006259">
    <property type="term" value="P:DNA metabolic process"/>
    <property type="evidence" value="ECO:0007669"/>
    <property type="project" value="UniProtKB-ARBA"/>
</dbReference>
<keyword evidence="5" id="KW-1185">Reference proteome</keyword>
<dbReference type="Proteomes" id="UP000182491">
    <property type="component" value="Unassembled WGS sequence"/>
</dbReference>
<dbReference type="SMART" id="SM00479">
    <property type="entry name" value="EXOIII"/>
    <property type="match status" value="1"/>
</dbReference>
<comment type="function">
    <text evidence="1">DNA polymerase III is a complex, multichain enzyme responsible for most of the replicative synthesis in bacteria. The epsilon subunit contain the editing function and is a proofreading 3'-5' exonuclease.</text>
</comment>
<dbReference type="InterPro" id="IPR036397">
    <property type="entry name" value="RNaseH_sf"/>
</dbReference>
<dbReference type="InterPro" id="IPR012337">
    <property type="entry name" value="RNaseH-like_sf"/>
</dbReference>
<dbReference type="FunFam" id="3.30.420.10:FF:000045">
    <property type="entry name" value="3'-5' exonuclease DinG"/>
    <property type="match status" value="1"/>
</dbReference>
<comment type="subunit">
    <text evidence="2">DNA polymerase III contains a core (composed of alpha, epsilon and theta chains) that associates with a tau subunit. This core dimerizes to form the POLIII' complex. PolIII' associates with the gamma complex (composed of gamma, delta, delta', psi and chi chains) and with the beta chain to form the complete DNA polymerase III complex.</text>
</comment>
<gene>
    <name evidence="4" type="ORF">SAMN04487941_4099</name>
</gene>
<dbReference type="InterPro" id="IPR013520">
    <property type="entry name" value="Ribonucl_H"/>
</dbReference>
<dbReference type="PANTHER" id="PTHR30231:SF42">
    <property type="entry name" value="EXONUCLEASE"/>
    <property type="match status" value="1"/>
</dbReference>
<dbReference type="Gene3D" id="3.30.420.10">
    <property type="entry name" value="Ribonuclease H-like superfamily/Ribonuclease H"/>
    <property type="match status" value="1"/>
</dbReference>
<feature type="domain" description="Exonuclease" evidence="3">
    <location>
        <begin position="32"/>
        <end position="197"/>
    </location>
</feature>
<dbReference type="GO" id="GO:0008408">
    <property type="term" value="F:3'-5' exonuclease activity"/>
    <property type="evidence" value="ECO:0007669"/>
    <property type="project" value="TreeGrafter"/>
</dbReference>
<dbReference type="RefSeq" id="WP_229802322.1">
    <property type="nucleotide sequence ID" value="NZ_BMXC01000007.1"/>
</dbReference>
<dbReference type="Pfam" id="PF00929">
    <property type="entry name" value="RNase_T"/>
    <property type="match status" value="1"/>
</dbReference>
<evidence type="ECO:0000313" key="5">
    <source>
        <dbReference type="Proteomes" id="UP000182491"/>
    </source>
</evidence>
<dbReference type="EMBL" id="FPCA01000008">
    <property type="protein sequence ID" value="SFV00795.1"/>
    <property type="molecule type" value="Genomic_DNA"/>
</dbReference>
<dbReference type="GO" id="GO:0005829">
    <property type="term" value="C:cytosol"/>
    <property type="evidence" value="ECO:0007669"/>
    <property type="project" value="TreeGrafter"/>
</dbReference>
<reference evidence="5" key="1">
    <citation type="submission" date="2016-10" db="EMBL/GenBank/DDBJ databases">
        <authorList>
            <person name="Varghese N."/>
        </authorList>
    </citation>
    <scope>NUCLEOTIDE SEQUENCE [LARGE SCALE GENOMIC DNA]</scope>
    <source>
        <strain evidence="5">DSM 18820</strain>
    </source>
</reference>
<evidence type="ECO:0000256" key="2">
    <source>
        <dbReference type="ARBA" id="ARBA00026073"/>
    </source>
</evidence>
<dbReference type="SUPFAM" id="SSF53098">
    <property type="entry name" value="Ribonuclease H-like"/>
    <property type="match status" value="1"/>
</dbReference>
<accession>A0A1I7KTQ3</accession>
<evidence type="ECO:0000256" key="1">
    <source>
        <dbReference type="ARBA" id="ARBA00025483"/>
    </source>
</evidence>
<dbReference type="CDD" id="cd06130">
    <property type="entry name" value="DNA_pol_III_epsilon_like"/>
    <property type="match status" value="1"/>
</dbReference>
<dbReference type="GO" id="GO:0003676">
    <property type="term" value="F:nucleic acid binding"/>
    <property type="evidence" value="ECO:0007669"/>
    <property type="project" value="InterPro"/>
</dbReference>
<dbReference type="PANTHER" id="PTHR30231">
    <property type="entry name" value="DNA POLYMERASE III SUBUNIT EPSILON"/>
    <property type="match status" value="1"/>
</dbReference>
<proteinExistence type="predicted"/>
<organism evidence="4 5">
    <name type="scientific">Pontibacter akesuensis</name>
    <dbReference type="NCBI Taxonomy" id="388950"/>
    <lineage>
        <taxon>Bacteria</taxon>
        <taxon>Pseudomonadati</taxon>
        <taxon>Bacteroidota</taxon>
        <taxon>Cytophagia</taxon>
        <taxon>Cytophagales</taxon>
        <taxon>Hymenobacteraceae</taxon>
        <taxon>Pontibacter</taxon>
    </lineage>
</organism>